<dbReference type="Gene3D" id="1.10.472.80">
    <property type="entry name" value="Ypt/Rab-GAP domain of gyp1p, domain 3"/>
    <property type="match status" value="1"/>
</dbReference>
<dbReference type="AlphaFoldDB" id="M8C9Q5"/>
<feature type="region of interest" description="Disordered" evidence="2">
    <location>
        <begin position="520"/>
        <end position="543"/>
    </location>
</feature>
<feature type="compositionally biased region" description="Polar residues" evidence="2">
    <location>
        <begin position="167"/>
        <end position="179"/>
    </location>
</feature>
<dbReference type="FunFam" id="1.10.8.270:FF:000018">
    <property type="entry name" value="Ypt/Rab-GAP domain of gyp1p superfamily protein"/>
    <property type="match status" value="1"/>
</dbReference>
<protein>
    <submittedName>
        <fullName evidence="3">Uncharacterized protein</fullName>
    </submittedName>
</protein>
<reference evidence="3" key="1">
    <citation type="submission" date="2015-06" db="UniProtKB">
        <authorList>
            <consortium name="EnsemblPlants"/>
        </authorList>
    </citation>
    <scope>IDENTIFICATION</scope>
</reference>
<dbReference type="PANTHER" id="PTHR47150:SF7">
    <property type="entry name" value="NUCLEASE"/>
    <property type="match status" value="1"/>
</dbReference>
<sequence>MKAKSLPSIAFEHKRDWNRDAYGFAVRPQHLQRYREYANIYQEEEEERSDRWKNFLDRQAEDDESSGEDAKIAPSIEDEGAIGDAGRTDLPDEKTAKQQRPHKIQIWSEIRPSLGHIGEMMSLRVKKKKKQSSADEENTEDIKPSEDSDDEFYDVEKVDPSEGPVADSTNADSGTNRAASQEGYFPWKEELECLVRGGLPMALRGELWQAFVGIGARRVKGYYESLLGVVDGGGDSKGSDSPTKECGDGKPKASQDLSSEKWKGQIEKDLPRTFPGHPALDEDGRNALRRLLTAYARHNPSVGYCQAMNFFAGLLLLLMSEENAFWALTGIMDDYFEGYFSEEMIESQVDQLVLEELVREKFPKLVNHLDYLGVQVAWVAGPWFLSIYMNMLPWETVLRVWDVLLFDGNRVMLFRTALALMELYGPALVTTKDAGDAVTLLQSLAGSTFDSSQLVLTACMGYQAVDEARLQDLRNKHRPSVLSSMENRAKGLLAWRSTNGLASKLYNFKRDTEPLVSISTEQLNDSTDGDANQETSSGNIDDMYHGLTVNTEIDSMPDPKDQVIWLKVELCRLLEERRSAVLRADELETALMEMVKQDNRRELSAKVEQLEQELSELRQSLSDKEEQEQAMLQVLMRVEQEQKVTEDARIFAEQDAAAQKFASHVLQEKYDEAMASLAQMENRAVMAETMLEATLQYQSSHQKAQLPSPSPSPRTPTRDASPGQVNQDSSQEFQPRKISLLAPFSLSWRDKNKGKQDESTNGKLNNNTEQSVETPKTDHGNQEATPKEGEQQVETPRLETAKMDGDVPTVETTTDKMNGQEEHLEEKNVKRAKKLHNHHGGSDQHPKEYDVRPDTVVLFRMEFCTVWPLSEPFESASSTGHSTSWPRHYAGWRHGAYFQQFKHQKFRRRFRMSRHLFNRIRKGMVGYDDYFECKEDAVGKIDFSSYQKCTAAIRMLAYGVPGDLFDEYVRMSGSTCLESLYKFCKAVIAVFGPEYLREPTPEDTTRLLAMNASRGFTGMLGSIDCMHWEWKNCPSAWHVKACTVILEAVASQDLWIWHSFFGMAGSHNDINVLQRFVASQDLWIWHSFFGMAGLHNDINVLQRSPVFARLAEGNSPPVNFTINDHNYDKGYYLGDGIYPQWTTIVKTISNPVGEKRKRFAQEQESVRKDVERAFVVLQSRWGIVRYPANTWSTQKLWEVMTACVIKHNMIVEDERLERLSD</sequence>
<proteinExistence type="predicted"/>
<feature type="compositionally biased region" description="Basic and acidic residues" evidence="2">
    <location>
        <begin position="48"/>
        <end position="59"/>
    </location>
</feature>
<evidence type="ECO:0000313" key="3">
    <source>
        <dbReference type="EnsemblPlants" id="EMT30833"/>
    </source>
</evidence>
<dbReference type="InterPro" id="IPR000195">
    <property type="entry name" value="Rab-GAP-TBC_dom"/>
</dbReference>
<feature type="region of interest" description="Disordered" evidence="2">
    <location>
        <begin position="42"/>
        <end position="105"/>
    </location>
</feature>
<dbReference type="Gene3D" id="1.10.8.270">
    <property type="entry name" value="putative rabgap domain of human tbc1 domain family member 14 like domains"/>
    <property type="match status" value="1"/>
</dbReference>
<keyword evidence="1" id="KW-0175">Coiled coil</keyword>
<dbReference type="Pfam" id="PF00566">
    <property type="entry name" value="RabGAP-TBC"/>
    <property type="match status" value="1"/>
</dbReference>
<organism evidence="3">
    <name type="scientific">Aegilops tauschii</name>
    <name type="common">Tausch's goatgrass</name>
    <name type="synonym">Aegilops squarrosa</name>
    <dbReference type="NCBI Taxonomy" id="37682"/>
    <lineage>
        <taxon>Eukaryota</taxon>
        <taxon>Viridiplantae</taxon>
        <taxon>Streptophyta</taxon>
        <taxon>Embryophyta</taxon>
        <taxon>Tracheophyta</taxon>
        <taxon>Spermatophyta</taxon>
        <taxon>Magnoliopsida</taxon>
        <taxon>Liliopsida</taxon>
        <taxon>Poales</taxon>
        <taxon>Poaceae</taxon>
        <taxon>BOP clade</taxon>
        <taxon>Pooideae</taxon>
        <taxon>Triticodae</taxon>
        <taxon>Triticeae</taxon>
        <taxon>Triticinae</taxon>
        <taxon>Aegilops</taxon>
    </lineage>
</organism>
<feature type="region of interest" description="Disordered" evidence="2">
    <location>
        <begin position="124"/>
        <end position="181"/>
    </location>
</feature>
<feature type="region of interest" description="Disordered" evidence="2">
    <location>
        <begin position="232"/>
        <end position="261"/>
    </location>
</feature>
<dbReference type="FunFam" id="1.10.472.80:FF:000013">
    <property type="entry name" value="TBC1 domain family member 8B"/>
    <property type="match status" value="1"/>
</dbReference>
<dbReference type="EnsemblPlants" id="EMT30833">
    <property type="protein sequence ID" value="EMT30833"/>
    <property type="gene ID" value="F775_52654"/>
</dbReference>
<feature type="compositionally biased region" description="Basic and acidic residues" evidence="2">
    <location>
        <begin position="748"/>
        <end position="760"/>
    </location>
</feature>
<dbReference type="InterPro" id="IPR006912">
    <property type="entry name" value="Harbinger_derived_prot"/>
</dbReference>
<feature type="coiled-coil region" evidence="1">
    <location>
        <begin position="593"/>
        <end position="683"/>
    </location>
</feature>
<evidence type="ECO:0000256" key="1">
    <source>
        <dbReference type="SAM" id="Coils"/>
    </source>
</evidence>
<dbReference type="SUPFAM" id="SSF47923">
    <property type="entry name" value="Ypt/Rab-GAP domain of gyp1p"/>
    <property type="match status" value="2"/>
</dbReference>
<feature type="compositionally biased region" description="Polar residues" evidence="2">
    <location>
        <begin position="520"/>
        <end position="539"/>
    </location>
</feature>
<dbReference type="Pfam" id="PF04827">
    <property type="entry name" value="Plant_tran"/>
    <property type="match status" value="2"/>
</dbReference>
<dbReference type="PROSITE" id="PS50086">
    <property type="entry name" value="TBC_RABGAP"/>
    <property type="match status" value="1"/>
</dbReference>
<feature type="compositionally biased region" description="Basic and acidic residues" evidence="2">
    <location>
        <begin position="86"/>
        <end position="96"/>
    </location>
</feature>
<dbReference type="InterPro" id="IPR035969">
    <property type="entry name" value="Rab-GAP_TBC_sf"/>
</dbReference>
<accession>M8C9Q5</accession>
<dbReference type="PANTHER" id="PTHR47150">
    <property type="entry name" value="OS12G0169200 PROTEIN"/>
    <property type="match status" value="1"/>
</dbReference>
<evidence type="ECO:0000256" key="2">
    <source>
        <dbReference type="SAM" id="MobiDB-lite"/>
    </source>
</evidence>
<name>M8C9Q5_AEGTA</name>
<dbReference type="SMART" id="SM00164">
    <property type="entry name" value="TBC"/>
    <property type="match status" value="1"/>
</dbReference>
<feature type="compositionally biased region" description="Basic and acidic residues" evidence="2">
    <location>
        <begin position="242"/>
        <end position="261"/>
    </location>
</feature>
<feature type="compositionally biased region" description="Basic and acidic residues" evidence="2">
    <location>
        <begin position="775"/>
        <end position="799"/>
    </location>
</feature>
<feature type="compositionally biased region" description="Polar residues" evidence="2">
    <location>
        <begin position="723"/>
        <end position="733"/>
    </location>
</feature>
<feature type="region of interest" description="Disordered" evidence="2">
    <location>
        <begin position="697"/>
        <end position="799"/>
    </location>
</feature>
<feature type="compositionally biased region" description="Polar residues" evidence="2">
    <location>
        <begin position="761"/>
        <end position="774"/>
    </location>
</feature>